<reference evidence="2 3" key="1">
    <citation type="journal article" date="2007" name="Science">
        <title>The Chlamydomonas genome reveals the evolution of key animal and plant functions.</title>
        <authorList>
            <person name="Merchant S.S."/>
            <person name="Prochnik S.E."/>
            <person name="Vallon O."/>
            <person name="Harris E.H."/>
            <person name="Karpowicz S.J."/>
            <person name="Witman G.B."/>
            <person name="Terry A."/>
            <person name="Salamov A."/>
            <person name="Fritz-Laylin L.K."/>
            <person name="Marechal-Drouard L."/>
            <person name="Marshall W.F."/>
            <person name="Qu L.H."/>
            <person name="Nelson D.R."/>
            <person name="Sanderfoot A.A."/>
            <person name="Spalding M.H."/>
            <person name="Kapitonov V.V."/>
            <person name="Ren Q."/>
            <person name="Ferris P."/>
            <person name="Lindquist E."/>
            <person name="Shapiro H."/>
            <person name="Lucas S.M."/>
            <person name="Grimwood J."/>
            <person name="Schmutz J."/>
            <person name="Cardol P."/>
            <person name="Cerutti H."/>
            <person name="Chanfreau G."/>
            <person name="Chen C.L."/>
            <person name="Cognat V."/>
            <person name="Croft M.T."/>
            <person name="Dent R."/>
            <person name="Dutcher S."/>
            <person name="Fernandez E."/>
            <person name="Fukuzawa H."/>
            <person name="Gonzalez-Ballester D."/>
            <person name="Gonzalez-Halphen D."/>
            <person name="Hallmann A."/>
            <person name="Hanikenne M."/>
            <person name="Hippler M."/>
            <person name="Inwood W."/>
            <person name="Jabbari K."/>
            <person name="Kalanon M."/>
            <person name="Kuras R."/>
            <person name="Lefebvre P.A."/>
            <person name="Lemaire S.D."/>
            <person name="Lobanov A.V."/>
            <person name="Lohr M."/>
            <person name="Manuell A."/>
            <person name="Meier I."/>
            <person name="Mets L."/>
            <person name="Mittag M."/>
            <person name="Mittelmeier T."/>
            <person name="Moroney J.V."/>
            <person name="Moseley J."/>
            <person name="Napoli C."/>
            <person name="Nedelcu A.M."/>
            <person name="Niyogi K."/>
            <person name="Novoselov S.V."/>
            <person name="Paulsen I.T."/>
            <person name="Pazour G."/>
            <person name="Purton S."/>
            <person name="Ral J.P."/>
            <person name="Riano-Pachon D.M."/>
            <person name="Riekhof W."/>
            <person name="Rymarquis L."/>
            <person name="Schroda M."/>
            <person name="Stern D."/>
            <person name="Umen J."/>
            <person name="Willows R."/>
            <person name="Wilson N."/>
            <person name="Zimmer S.L."/>
            <person name="Allmer J."/>
            <person name="Balk J."/>
            <person name="Bisova K."/>
            <person name="Chen C.J."/>
            <person name="Elias M."/>
            <person name="Gendler K."/>
            <person name="Hauser C."/>
            <person name="Lamb M.R."/>
            <person name="Ledford H."/>
            <person name="Long J.C."/>
            <person name="Minagawa J."/>
            <person name="Page M.D."/>
            <person name="Pan J."/>
            <person name="Pootakham W."/>
            <person name="Roje S."/>
            <person name="Rose A."/>
            <person name="Stahlberg E."/>
            <person name="Terauchi A.M."/>
            <person name="Yang P."/>
            <person name="Ball S."/>
            <person name="Bowler C."/>
            <person name="Dieckmann C.L."/>
            <person name="Gladyshev V.N."/>
            <person name="Green P."/>
            <person name="Jorgensen R."/>
            <person name="Mayfield S."/>
            <person name="Mueller-Roeber B."/>
            <person name="Rajamani S."/>
            <person name="Sayre R.T."/>
            <person name="Brokstein P."/>
            <person name="Dubchak I."/>
            <person name="Goodstein D."/>
            <person name="Hornick L."/>
            <person name="Huang Y.W."/>
            <person name="Jhaveri J."/>
            <person name="Luo Y."/>
            <person name="Martinez D."/>
            <person name="Ngau W.C."/>
            <person name="Otillar B."/>
            <person name="Poliakov A."/>
            <person name="Porter A."/>
            <person name="Szajkowski L."/>
            <person name="Werner G."/>
            <person name="Zhou K."/>
            <person name="Grigoriev I.V."/>
            <person name="Rokhsar D.S."/>
            <person name="Grossman A.R."/>
        </authorList>
    </citation>
    <scope>NUCLEOTIDE SEQUENCE [LARGE SCALE GENOMIC DNA]</scope>
    <source>
        <strain evidence="3">CC-503</strain>
    </source>
</reference>
<sequence>MSSGNVTVPLSDPWATGETASSKPPNQPAVRSKLGAPCCTPPRSASSSTMRAAAAAVLAVSLPLLVHA</sequence>
<proteinExistence type="predicted"/>
<feature type="region of interest" description="Disordered" evidence="1">
    <location>
        <begin position="1"/>
        <end position="47"/>
    </location>
</feature>
<evidence type="ECO:0000313" key="2">
    <source>
        <dbReference type="EMBL" id="PNW88285.1"/>
    </source>
</evidence>
<evidence type="ECO:0000313" key="3">
    <source>
        <dbReference type="Proteomes" id="UP000006906"/>
    </source>
</evidence>
<name>A0A2K3E655_CHLRE</name>
<dbReference type="Gramene" id="PNW88285">
    <property type="protein sequence ID" value="PNW88285"/>
    <property type="gene ID" value="CHLRE_01g022666v5"/>
</dbReference>
<dbReference type="RefSeq" id="XP_042928416.1">
    <property type="nucleotide sequence ID" value="XM_043058502.1"/>
</dbReference>
<gene>
    <name evidence="2" type="ORF">CHLRE_01g022666v5</name>
</gene>
<protein>
    <submittedName>
        <fullName evidence="2">Uncharacterized protein</fullName>
    </submittedName>
</protein>
<keyword evidence="3" id="KW-1185">Reference proteome</keyword>
<dbReference type="EMBL" id="CM008962">
    <property type="protein sequence ID" value="PNW88285.1"/>
    <property type="molecule type" value="Genomic_DNA"/>
</dbReference>
<dbReference type="Proteomes" id="UP000006906">
    <property type="component" value="Chromosome 1"/>
</dbReference>
<dbReference type="InParanoid" id="A0A2K3E655"/>
<dbReference type="GeneID" id="66052032"/>
<dbReference type="KEGG" id="cre:CHLRE_01g022666v5"/>
<organism evidence="2 3">
    <name type="scientific">Chlamydomonas reinhardtii</name>
    <name type="common">Chlamydomonas smithii</name>
    <dbReference type="NCBI Taxonomy" id="3055"/>
    <lineage>
        <taxon>Eukaryota</taxon>
        <taxon>Viridiplantae</taxon>
        <taxon>Chlorophyta</taxon>
        <taxon>core chlorophytes</taxon>
        <taxon>Chlorophyceae</taxon>
        <taxon>CS clade</taxon>
        <taxon>Chlamydomonadales</taxon>
        <taxon>Chlamydomonadaceae</taxon>
        <taxon>Chlamydomonas</taxon>
    </lineage>
</organism>
<accession>A0A2K3E655</accession>
<dbReference type="AlphaFoldDB" id="A0A2K3E655"/>
<evidence type="ECO:0000256" key="1">
    <source>
        <dbReference type="SAM" id="MobiDB-lite"/>
    </source>
</evidence>